<organism evidence="2 3">
    <name type="scientific">Acetobacterium tundrae</name>
    <dbReference type="NCBI Taxonomy" id="132932"/>
    <lineage>
        <taxon>Bacteria</taxon>
        <taxon>Bacillati</taxon>
        <taxon>Bacillota</taxon>
        <taxon>Clostridia</taxon>
        <taxon>Eubacteriales</taxon>
        <taxon>Eubacteriaceae</taxon>
        <taxon>Acetobacterium</taxon>
    </lineage>
</organism>
<dbReference type="InterPro" id="IPR037401">
    <property type="entry name" value="SnoaL-like"/>
</dbReference>
<dbReference type="InterPro" id="IPR043128">
    <property type="entry name" value="Rev_trsase/Diguanyl_cyclase"/>
</dbReference>
<dbReference type="RefSeq" id="WP_148604172.1">
    <property type="nucleotide sequence ID" value="NZ_RXYB01000012.1"/>
</dbReference>
<name>A0ABR6WMJ1_9FIRM</name>
<dbReference type="Gene3D" id="3.30.70.270">
    <property type="match status" value="1"/>
</dbReference>
<dbReference type="EMBL" id="WJBB01000012">
    <property type="protein sequence ID" value="MBC3797488.1"/>
    <property type="molecule type" value="Genomic_DNA"/>
</dbReference>
<feature type="domain" description="GGDEF" evidence="1">
    <location>
        <begin position="207"/>
        <end position="336"/>
    </location>
</feature>
<evidence type="ECO:0000313" key="2">
    <source>
        <dbReference type="EMBL" id="MBC3797488.1"/>
    </source>
</evidence>
<dbReference type="InterPro" id="IPR000160">
    <property type="entry name" value="GGDEF_dom"/>
</dbReference>
<dbReference type="SMART" id="SM00267">
    <property type="entry name" value="GGDEF"/>
    <property type="match status" value="1"/>
</dbReference>
<dbReference type="PANTHER" id="PTHR45138:SF9">
    <property type="entry name" value="DIGUANYLATE CYCLASE DGCM-RELATED"/>
    <property type="match status" value="1"/>
</dbReference>
<dbReference type="InterPro" id="IPR029787">
    <property type="entry name" value="Nucleotide_cyclase"/>
</dbReference>
<reference evidence="2 3" key="1">
    <citation type="journal article" date="2020" name="mSystems">
        <title>Defining Genomic and Predicted Metabolic Features of the Acetobacterium Genus.</title>
        <authorList>
            <person name="Ross D.E."/>
            <person name="Marshall C.W."/>
            <person name="Gulliver D."/>
            <person name="May H.D."/>
            <person name="Norman R.S."/>
        </authorList>
    </citation>
    <scope>NUCLEOTIDE SEQUENCE [LARGE SCALE GENOMIC DNA]</scope>
    <source>
        <strain evidence="2 3">DSM 9173</strain>
    </source>
</reference>
<dbReference type="Proteomes" id="UP000653358">
    <property type="component" value="Unassembled WGS sequence"/>
</dbReference>
<dbReference type="NCBIfam" id="TIGR00254">
    <property type="entry name" value="GGDEF"/>
    <property type="match status" value="1"/>
</dbReference>
<dbReference type="PROSITE" id="PS50887">
    <property type="entry name" value="GGDEF"/>
    <property type="match status" value="1"/>
</dbReference>
<sequence length="336" mass="39287">MNDQKENVAIFEEYFDQYMKAYMTERSLAQIEPLLADSIFAFGTGLNERTFNKQDALLQFEKDIEAAPDRIDIYYHHKHVHLLDPDNALGITEFDMSTTIMDQGLKINHLRLMLVMHRACDRIEIAGMHISLPTQVHDEDEVYPLKELEERTYVLRNMVEKRTKSLKEAYDELITIINQDHLTLLRSRHYFEESLLKEQNRFERFKRDYVLMLLDLDDFKIVNDQYGHQTGDEVLRKVALTISSQVRTTDIVARWGGDEFVILMPETNLNTAERIGKDIRMAIEAETYDIELKITLSIGITSAQTHHPEKECSMFESADKAMYRAKKIGRNQISCR</sequence>
<dbReference type="CDD" id="cd01949">
    <property type="entry name" value="GGDEF"/>
    <property type="match status" value="1"/>
</dbReference>
<gene>
    <name evidence="2" type="ORF">GH807_10565</name>
</gene>
<dbReference type="SUPFAM" id="SSF55073">
    <property type="entry name" value="Nucleotide cyclase"/>
    <property type="match status" value="1"/>
</dbReference>
<comment type="caution">
    <text evidence="2">The sequence shown here is derived from an EMBL/GenBank/DDBJ whole genome shotgun (WGS) entry which is preliminary data.</text>
</comment>
<evidence type="ECO:0000313" key="3">
    <source>
        <dbReference type="Proteomes" id="UP000653358"/>
    </source>
</evidence>
<proteinExistence type="predicted"/>
<dbReference type="InterPro" id="IPR050469">
    <property type="entry name" value="Diguanylate_Cyclase"/>
</dbReference>
<evidence type="ECO:0000259" key="1">
    <source>
        <dbReference type="PROSITE" id="PS50887"/>
    </source>
</evidence>
<dbReference type="InterPro" id="IPR032710">
    <property type="entry name" value="NTF2-like_dom_sf"/>
</dbReference>
<dbReference type="SUPFAM" id="SSF54427">
    <property type="entry name" value="NTF2-like"/>
    <property type="match status" value="1"/>
</dbReference>
<keyword evidence="3" id="KW-1185">Reference proteome</keyword>
<protein>
    <submittedName>
        <fullName evidence="2">Diguanylate cyclase</fullName>
    </submittedName>
</protein>
<accession>A0ABR6WMJ1</accession>
<dbReference type="PANTHER" id="PTHR45138">
    <property type="entry name" value="REGULATORY COMPONENTS OF SENSORY TRANSDUCTION SYSTEM"/>
    <property type="match status" value="1"/>
</dbReference>
<dbReference type="Pfam" id="PF00990">
    <property type="entry name" value="GGDEF"/>
    <property type="match status" value="1"/>
</dbReference>
<dbReference type="Pfam" id="PF13474">
    <property type="entry name" value="SnoaL_3"/>
    <property type="match status" value="1"/>
</dbReference>